<evidence type="ECO:0000313" key="5">
    <source>
        <dbReference type="Proteomes" id="UP000325440"/>
    </source>
</evidence>
<feature type="domain" description="Bromo" evidence="3">
    <location>
        <begin position="1955"/>
        <end position="2006"/>
    </location>
</feature>
<dbReference type="OrthoDB" id="1742084at2759"/>
<name>A0A5E4M7U7_9HEMI</name>
<feature type="compositionally biased region" description="Basic and acidic residues" evidence="2">
    <location>
        <begin position="1847"/>
        <end position="1858"/>
    </location>
</feature>
<feature type="region of interest" description="Disordered" evidence="2">
    <location>
        <begin position="716"/>
        <end position="745"/>
    </location>
</feature>
<reference evidence="4 5" key="1">
    <citation type="submission" date="2019-08" db="EMBL/GenBank/DDBJ databases">
        <authorList>
            <person name="Alioto T."/>
            <person name="Alioto T."/>
            <person name="Gomez Garrido J."/>
        </authorList>
    </citation>
    <scope>NUCLEOTIDE SEQUENCE [LARGE SCALE GENOMIC DNA]</scope>
</reference>
<keyword evidence="5" id="KW-1185">Reference proteome</keyword>
<feature type="compositionally biased region" description="Basic and acidic residues" evidence="2">
    <location>
        <begin position="728"/>
        <end position="740"/>
    </location>
</feature>
<feature type="region of interest" description="Disordered" evidence="2">
    <location>
        <begin position="1615"/>
        <end position="1650"/>
    </location>
</feature>
<evidence type="ECO:0000313" key="4">
    <source>
        <dbReference type="EMBL" id="VVC26871.1"/>
    </source>
</evidence>
<feature type="compositionally biased region" description="Low complexity" evidence="2">
    <location>
        <begin position="754"/>
        <end position="765"/>
    </location>
</feature>
<feature type="compositionally biased region" description="Basic and acidic residues" evidence="2">
    <location>
        <begin position="1868"/>
        <end position="1884"/>
    </location>
</feature>
<proteinExistence type="predicted"/>
<feature type="region of interest" description="Disordered" evidence="2">
    <location>
        <begin position="1847"/>
        <end position="1911"/>
    </location>
</feature>
<dbReference type="Proteomes" id="UP000325440">
    <property type="component" value="Unassembled WGS sequence"/>
</dbReference>
<protein>
    <submittedName>
        <fullName evidence="4">Bromodomain</fullName>
    </submittedName>
</protein>
<evidence type="ECO:0000256" key="2">
    <source>
        <dbReference type="SAM" id="MobiDB-lite"/>
    </source>
</evidence>
<accession>A0A5E4M7U7</accession>
<feature type="compositionally biased region" description="Polar residues" evidence="2">
    <location>
        <begin position="1627"/>
        <end position="1648"/>
    </location>
</feature>
<keyword evidence="1" id="KW-0175">Coiled coil</keyword>
<evidence type="ECO:0000256" key="1">
    <source>
        <dbReference type="SAM" id="Coils"/>
    </source>
</evidence>
<feature type="compositionally biased region" description="Low complexity" evidence="2">
    <location>
        <begin position="718"/>
        <end position="727"/>
    </location>
</feature>
<evidence type="ECO:0000259" key="3">
    <source>
        <dbReference type="Pfam" id="PF00439"/>
    </source>
</evidence>
<feature type="coiled-coil region" evidence="1">
    <location>
        <begin position="1234"/>
        <end position="1522"/>
    </location>
</feature>
<dbReference type="InterPro" id="IPR001487">
    <property type="entry name" value="Bromodomain"/>
</dbReference>
<feature type="region of interest" description="Disordered" evidence="2">
    <location>
        <begin position="752"/>
        <end position="771"/>
    </location>
</feature>
<dbReference type="CDD" id="cd22249">
    <property type="entry name" value="UDM1_RNF168_RNF169-like"/>
    <property type="match status" value="1"/>
</dbReference>
<sequence length="2107" mass="241501">MRETATDDTQQYSVRLTLAAVAAAASHNMASNSDAPDSIYKWIDRKPLTEAITWTSREKFWLITAICHYGIHDWKSVAQVVRNSGEPYRPREWYTTKSCERQFKIIVSNYSKEMKLPFNDMLRHIAECLKFDYIKDANKSKDNLKAKYCSLFNMLNRVKQGNLSRQEIVNLYCHARRNEVESKQYMDQLMNRQNASLATENLNSSLSEEPIKWNTPSAPLLTSLLRSRNTIPANRTVTTITSLLQSPGGTSRTRSGKLLPLSTSVRTQGTPTLSKLLEAPANPYIPSPTQSVQKTKPIDVVEADNVLVGNTSRKENLQSATLNRVQIDTITSESVNQINKSADLPILKKQMPKSPISAVKTGSKENLNVVDLLSDSENEEDNTNSIQNIHSHNLFGEKKDTVISVINNCNISRLEQRATRSQTRAESGFKQLNNSKLFDMQKERDNLQQLSGGPQLTDTNLIEDELIDIDQIEVEPLSVHDEIITQTTPKFIRSCIQKPYANNSVENILTNKVNNKEISNRMLEEISANFVLNSSIKNVSTEYKNVMIGQSHIDNANISESFFPVDDSTVTDTILLCKDGQSILNSGNTLNKTLLNKKRIVELKSTNIRCDDGRNDSKMLSFLNQPIVVRNKIKTPLKVKPTSGEKIDVLMSNDLKRPTRLLNNVPTIAQLFSKSHQISDEVIVIDDDDCRPLAKNKELPGKNSSKSLPLKVIEATHSSNSGNSKSSLHLDEKKTRDNKPWKMFGKTNNVLNLSSRNSTSQDSTSKIGNNSRISHTSNQFIKELDFEFDHSIPQTSLSELYNGVEEMHSFDNEELNSLIECSSLDNSETDVRENIINLDQGDSSVSGSDSTIGAFDTFAQITGVSLNSSTSKGIKSLNRNPKIANDGKDLNGDKGFVQSRDQISAVSVTGIPILQGVISDVMSKIDSNRVTTHKEVVSQNISSDEIVEISSDEEEIVPNPIQFSSNDPGPKKNIKCNNEIKTYKSNDEQLNKLHELESTFIIEVDDDSLETDSIGTKISEKNIPKEINTFVNVHKPDILNFKSCSFNINNMEIKIKDSKTKENKINCSSNNDNNLINTNIMKETKLIGSREKTEFKCLRGSLKLPRENPREYNKRVIKNIMASEDNMCINVEEEDINVKEATENKLESELMKRLKKPEIKRVNETKLNDEFEAEIMQRANKKNEIKKIIDVKSFDNKRIKDAEFLQRVKEIEIIKARDAEIKRAEEAELQKVQEAELKSAKEAEIQRVKEAEIQRAKEAEIQRAKEAEIQRAKEAEIQRAKEEEIQRVKEEEIQRAKEAEIQRVKEEEIQRAKEAEIQRAKEAAEIQRAKEVEIQRAKAAEIQRAREAEIQRAREAEIQRVKEVEIQRAKEAEIQRAKEAEIQRAKEAEIQRAKEIEIQRAKEIEIQRAEEVERREAEMRRRKVEEFKKVEEERRKIKEAETRRRLIEEEIRKKREIALRRAKEAEVKKFKEAEIKRAKEEADVRKAKEIEQRKAAELLLELKRKEENIAKIKEAELKKQKDLEFREAEIIRKSQLAKTKAKEVKMRKKTKKLQGKKLLKKKDVLAFDNRTKQLESIDNKKNITKKMKQKKQKSKNAIEYVVRKPKVNETTIMTRKRKSKTEENLKSPCTSYNHSKTEPSGNTPGNTKCSSVSLVSRRCRNSISLFNMPMNIVSKSRRKYKDFAISSTGPNIVSIRKTIISQNRKFAFKCRTRSSSLFKISRVKKVKSKFSYSPNETESAPKKKPIKKKPRLKIYRPIRSNKFIAYDIPAASGYNCNNTIELIKKEAAKVFMNKKMNSNVPVVLISSNEVAEYREKIAELKALRLAAANNDSSKKLDPKIVNPGEQIQKKIDVGEKPAPKKRGRKRRIDIENEKLQKSKKDNQANKKSQLPKVFEPPAKRTRRSKELRESDRFYSRKSVSQETFLSKKILKILLNKICGIKTFTRVERHVKYLSEENSFIIRRPVVFKEIKKKINTGQIRTLTELQVYIFTIITNAIAINISGNKVKAKTKKIGFYQFDRCWGELSTPGAVNREDDIQVQHNYYNIKKKHGEFNEKKEIYSSYYNHFQVLNNECKDVSVTDRKRNDDFNTLSYTTVVRFSEKEKRKK</sequence>
<dbReference type="Pfam" id="PF00439">
    <property type="entry name" value="Bromodomain"/>
    <property type="match status" value="1"/>
</dbReference>
<dbReference type="EMBL" id="CABPRJ010000050">
    <property type="protein sequence ID" value="VVC26871.1"/>
    <property type="molecule type" value="Genomic_DNA"/>
</dbReference>
<organism evidence="4 5">
    <name type="scientific">Cinara cedri</name>
    <dbReference type="NCBI Taxonomy" id="506608"/>
    <lineage>
        <taxon>Eukaryota</taxon>
        <taxon>Metazoa</taxon>
        <taxon>Ecdysozoa</taxon>
        <taxon>Arthropoda</taxon>
        <taxon>Hexapoda</taxon>
        <taxon>Insecta</taxon>
        <taxon>Pterygota</taxon>
        <taxon>Neoptera</taxon>
        <taxon>Paraneoptera</taxon>
        <taxon>Hemiptera</taxon>
        <taxon>Sternorrhyncha</taxon>
        <taxon>Aphidomorpha</taxon>
        <taxon>Aphidoidea</taxon>
        <taxon>Aphididae</taxon>
        <taxon>Lachninae</taxon>
        <taxon>Cinara</taxon>
    </lineage>
</organism>
<gene>
    <name evidence="4" type="ORF">CINCED_3A004075</name>
</gene>